<dbReference type="Proteomes" id="UP000682892">
    <property type="component" value="Chromosome 3"/>
</dbReference>
<dbReference type="CDD" id="cd07302">
    <property type="entry name" value="CHD"/>
    <property type="match status" value="2"/>
</dbReference>
<keyword evidence="6 17" id="KW-0479">Metal-binding</keyword>
<dbReference type="PROSITE" id="PS00452">
    <property type="entry name" value="GUANYLATE_CYCLASE_1"/>
    <property type="match status" value="2"/>
</dbReference>
<dbReference type="HOGENOM" id="CLU_001072_2_5_1"/>
<keyword evidence="8 16" id="KW-0547">Nucleotide-binding</keyword>
<feature type="binding site" evidence="16">
    <location>
        <begin position="327"/>
        <end position="329"/>
    </location>
    <ligand>
        <name>ATP</name>
        <dbReference type="ChEBI" id="CHEBI:30616"/>
    </ligand>
</feature>
<dbReference type="GO" id="GO:0035556">
    <property type="term" value="P:intracellular signal transduction"/>
    <property type="evidence" value="ECO:0007669"/>
    <property type="project" value="InterPro"/>
</dbReference>
<dbReference type="InterPro" id="IPR001054">
    <property type="entry name" value="A/G_cyclase"/>
</dbReference>
<dbReference type="Gene3D" id="3.30.70.1230">
    <property type="entry name" value="Nucleotide cyclase"/>
    <property type="match status" value="2"/>
</dbReference>
<dbReference type="GO" id="GO:0007193">
    <property type="term" value="P:adenylate cyclase-inhibiting G protein-coupled receptor signaling pathway"/>
    <property type="evidence" value="ECO:0007669"/>
    <property type="project" value="TreeGrafter"/>
</dbReference>
<evidence type="ECO:0000256" key="2">
    <source>
        <dbReference type="ARBA" id="ARBA00001936"/>
    </source>
</evidence>
<feature type="transmembrane region" description="Helical" evidence="20">
    <location>
        <begin position="144"/>
        <end position="163"/>
    </location>
</feature>
<evidence type="ECO:0000256" key="17">
    <source>
        <dbReference type="PIRSR" id="PIRSR039050-51"/>
    </source>
</evidence>
<protein>
    <recommendedName>
        <fullName evidence="4">adenylate cyclase</fullName>
        <ecNumber evidence="4">4.6.1.1</ecNumber>
    </recommendedName>
</protein>
<feature type="binding site" evidence="16">
    <location>
        <begin position="285"/>
        <end position="290"/>
    </location>
    <ligand>
        <name>ATP</name>
        <dbReference type="ChEBI" id="CHEBI:30616"/>
    </ligand>
</feature>
<feature type="transmembrane region" description="Helical" evidence="20">
    <location>
        <begin position="942"/>
        <end position="959"/>
    </location>
</feature>
<dbReference type="InterPro" id="IPR029787">
    <property type="entry name" value="Nucleotide_cyclase"/>
</dbReference>
<dbReference type="OMA" id="IRILCFN"/>
<feature type="binding site" evidence="16">
    <location>
        <position position="1267"/>
    </location>
    <ligand>
        <name>ATP</name>
        <dbReference type="ChEBI" id="CHEBI:30616"/>
    </ligand>
</feature>
<evidence type="ECO:0000256" key="11">
    <source>
        <dbReference type="ARBA" id="ARBA00022989"/>
    </source>
</evidence>
<evidence type="ECO:0000256" key="7">
    <source>
        <dbReference type="ARBA" id="ARBA00022737"/>
    </source>
</evidence>
<dbReference type="EMBL" id="CH477538">
    <property type="protein sequence ID" value="EAT39337.1"/>
    <property type="molecule type" value="Genomic_DNA"/>
</dbReference>
<keyword evidence="5 20" id="KW-0812">Transmembrane</keyword>
<feature type="compositionally biased region" description="Polar residues" evidence="19">
    <location>
        <begin position="468"/>
        <end position="484"/>
    </location>
</feature>
<feature type="transmembrane region" description="Helical" evidence="20">
    <location>
        <begin position="876"/>
        <end position="901"/>
    </location>
</feature>
<evidence type="ECO:0000256" key="14">
    <source>
        <dbReference type="ARBA" id="ARBA00023180"/>
    </source>
</evidence>
<evidence type="ECO:0000256" key="6">
    <source>
        <dbReference type="ARBA" id="ARBA00022723"/>
    </source>
</evidence>
<keyword evidence="7" id="KW-0677">Repeat</keyword>
<keyword evidence="9 16" id="KW-0067">ATP-binding</keyword>
<gene>
    <name evidence="22" type="ORF">AaeL_AAEL008859</name>
</gene>
<evidence type="ECO:0000256" key="1">
    <source>
        <dbReference type="ARBA" id="ARBA00001593"/>
    </source>
</evidence>
<dbReference type="FunFam" id="3.30.70.1230:FF:000029">
    <property type="entry name" value="Adenylate cyclase type 2"/>
    <property type="match status" value="1"/>
</dbReference>
<evidence type="ECO:0000256" key="8">
    <source>
        <dbReference type="ARBA" id="ARBA00022741"/>
    </source>
</evidence>
<evidence type="ECO:0000256" key="5">
    <source>
        <dbReference type="ARBA" id="ARBA00022692"/>
    </source>
</evidence>
<proteinExistence type="inferred from homology"/>
<dbReference type="GO" id="GO:0046872">
    <property type="term" value="F:metal ion binding"/>
    <property type="evidence" value="ECO:0007669"/>
    <property type="project" value="UniProtKB-KW"/>
</dbReference>
<dbReference type="PANTHER" id="PTHR45627:SF12">
    <property type="entry name" value="ADENYLATE CYCLASE TYPE 2"/>
    <property type="match status" value="1"/>
</dbReference>
<evidence type="ECO:0000256" key="15">
    <source>
        <dbReference type="ARBA" id="ARBA00023239"/>
    </source>
</evidence>
<feature type="transmembrane region" description="Helical" evidence="20">
    <location>
        <begin position="102"/>
        <end position="124"/>
    </location>
</feature>
<feature type="transmembrane region" description="Helical" evidence="20">
    <location>
        <begin position="803"/>
        <end position="823"/>
    </location>
</feature>
<dbReference type="PaxDb" id="7159-AAEL008859-PA"/>
<dbReference type="GO" id="GO:0005886">
    <property type="term" value="C:plasma membrane"/>
    <property type="evidence" value="ECO:0007669"/>
    <property type="project" value="InterPro"/>
</dbReference>
<feature type="binding site" evidence="17">
    <location>
        <position position="329"/>
    </location>
    <ligand>
        <name>Mg(2+)</name>
        <dbReference type="ChEBI" id="CHEBI:18420"/>
        <label>2</label>
        <note>catalytic</note>
    </ligand>
</feature>
<dbReference type="GO" id="GO:0006171">
    <property type="term" value="P:cAMP biosynthetic process"/>
    <property type="evidence" value="ECO:0007669"/>
    <property type="project" value="UniProtKB-KW"/>
</dbReference>
<keyword evidence="11 20" id="KW-1133">Transmembrane helix</keyword>
<feature type="transmembrane region" description="Helical" evidence="20">
    <location>
        <begin position="966"/>
        <end position="986"/>
    </location>
</feature>
<feature type="binding site" evidence="17">
    <location>
        <position position="286"/>
    </location>
    <ligand>
        <name>Mg(2+)</name>
        <dbReference type="ChEBI" id="CHEBI:18420"/>
        <label>2</label>
        <note>catalytic</note>
    </ligand>
</feature>
<evidence type="ECO:0000256" key="20">
    <source>
        <dbReference type="SAM" id="Phobius"/>
    </source>
</evidence>
<comment type="catalytic activity">
    <reaction evidence="1">
        <text>ATP = 3',5'-cyclic AMP + diphosphate</text>
        <dbReference type="Rhea" id="RHEA:15389"/>
        <dbReference type="ChEBI" id="CHEBI:30616"/>
        <dbReference type="ChEBI" id="CHEBI:33019"/>
        <dbReference type="ChEBI" id="CHEBI:58165"/>
        <dbReference type="EC" id="4.6.1.1"/>
    </reaction>
</comment>
<feature type="binding site" evidence="16">
    <location>
        <position position="1135"/>
    </location>
    <ligand>
        <name>ATP</name>
        <dbReference type="ChEBI" id="CHEBI:30616"/>
    </ligand>
</feature>
<reference evidence="22" key="1">
    <citation type="submission" date="2005-10" db="EMBL/GenBank/DDBJ databases">
        <authorList>
            <person name="Loftus B.J."/>
            <person name="Nene V.M."/>
            <person name="Hannick L.I."/>
            <person name="Bidwell S."/>
            <person name="Haas B."/>
            <person name="Amedeo P."/>
            <person name="Orvis J."/>
            <person name="Wortman J.R."/>
            <person name="White O.R."/>
            <person name="Salzberg S."/>
            <person name="Shumway M."/>
            <person name="Koo H."/>
            <person name="Zhao Y."/>
            <person name="Holmes M."/>
            <person name="Miller J."/>
            <person name="Schatz M."/>
            <person name="Pop M."/>
            <person name="Pai G."/>
            <person name="Utterback T."/>
            <person name="Rogers Y.-H."/>
            <person name="Kravitz S."/>
            <person name="Fraser C.M."/>
        </authorList>
    </citation>
    <scope>NUCLEOTIDE SEQUENCE</scope>
    <source>
        <strain evidence="22">Liverpool</strain>
    </source>
</reference>
<comment type="cofactor">
    <cofactor evidence="17">
        <name>Mg(2+)</name>
        <dbReference type="ChEBI" id="CHEBI:18420"/>
    </cofactor>
    <cofactor evidence="17">
        <name>Mn(2+)</name>
        <dbReference type="ChEBI" id="CHEBI:29035"/>
    </cofactor>
    <text evidence="17">Binds 2 magnesium ions per subunit. Is also active with manganese (in vitro).</text>
</comment>
<dbReference type="Pfam" id="PF00211">
    <property type="entry name" value="Guanylate_cyc"/>
    <property type="match status" value="2"/>
</dbReference>
<evidence type="ECO:0000256" key="13">
    <source>
        <dbReference type="ARBA" id="ARBA00023136"/>
    </source>
</evidence>
<feature type="transmembrane region" description="Helical" evidence="20">
    <location>
        <begin position="653"/>
        <end position="679"/>
    </location>
</feature>
<name>Q16XH3_AEDAE</name>
<dbReference type="PROSITE" id="PS50125">
    <property type="entry name" value="GUANYLATE_CYCLASE_2"/>
    <property type="match status" value="2"/>
</dbReference>
<comment type="cofactor">
    <cofactor evidence="2">
        <name>Mn(2+)</name>
        <dbReference type="ChEBI" id="CHEBI:29035"/>
    </cofactor>
</comment>
<dbReference type="InterPro" id="IPR032628">
    <property type="entry name" value="AC_N"/>
</dbReference>
<comment type="subcellular location">
    <subcellularLocation>
        <location evidence="3">Membrane</location>
        <topology evidence="3">Multi-pass membrane protein</topology>
    </subcellularLocation>
</comment>
<keyword evidence="17" id="KW-0464">Manganese</keyword>
<evidence type="ECO:0000256" key="18">
    <source>
        <dbReference type="RuleBase" id="RU000405"/>
    </source>
</evidence>
<feature type="region of interest" description="Disordered" evidence="19">
    <location>
        <begin position="454"/>
        <end position="555"/>
    </location>
</feature>
<dbReference type="GO" id="GO:0007189">
    <property type="term" value="P:adenylate cyclase-activating G protein-coupled receptor signaling pathway"/>
    <property type="evidence" value="ECO:0007669"/>
    <property type="project" value="TreeGrafter"/>
</dbReference>
<keyword evidence="12" id="KW-0115">cAMP biosynthesis</keyword>
<feature type="transmembrane region" description="Helical" evidence="20">
    <location>
        <begin position="46"/>
        <end position="64"/>
    </location>
</feature>
<feature type="transmembrane region" description="Helical" evidence="20">
    <location>
        <begin position="829"/>
        <end position="848"/>
    </location>
</feature>
<dbReference type="InterPro" id="IPR018297">
    <property type="entry name" value="A/G_cyclase_CS"/>
</dbReference>
<feature type="binding site" evidence="16">
    <location>
        <begin position="1227"/>
        <end position="1231"/>
    </location>
    <ligand>
        <name>ATP</name>
        <dbReference type="ChEBI" id="CHEBI:30616"/>
    </ligand>
</feature>
<dbReference type="InterPro" id="IPR030672">
    <property type="entry name" value="Adcy"/>
</dbReference>
<keyword evidence="10 17" id="KW-0460">Magnesium</keyword>
<feature type="binding site" evidence="16">
    <location>
        <position position="373"/>
    </location>
    <ligand>
        <name>ATP</name>
        <dbReference type="ChEBI" id="CHEBI:30616"/>
    </ligand>
</feature>
<evidence type="ECO:0000256" key="4">
    <source>
        <dbReference type="ARBA" id="ARBA00012201"/>
    </source>
</evidence>
<keyword evidence="13 20" id="KW-0472">Membrane</keyword>
<evidence type="ECO:0000256" key="12">
    <source>
        <dbReference type="ARBA" id="ARBA00022998"/>
    </source>
</evidence>
<evidence type="ECO:0000313" key="23">
    <source>
        <dbReference type="Proteomes" id="UP000682892"/>
    </source>
</evidence>
<dbReference type="STRING" id="7159.Q16XH3"/>
<evidence type="ECO:0000256" key="9">
    <source>
        <dbReference type="ARBA" id="ARBA00022840"/>
    </source>
</evidence>
<reference evidence="22" key="3">
    <citation type="submission" date="2012-09" db="EMBL/GenBank/DDBJ databases">
        <authorList>
            <consortium name="VectorBase"/>
        </authorList>
    </citation>
    <scope>NUCLEOTIDE SEQUENCE</scope>
    <source>
        <strain evidence="22">Liverpool</strain>
    </source>
</reference>
<dbReference type="Pfam" id="PF16214">
    <property type="entry name" value="AC_N"/>
    <property type="match status" value="1"/>
</dbReference>
<feature type="transmembrane region" description="Helical" evidence="20">
    <location>
        <begin position="998"/>
        <end position="1016"/>
    </location>
</feature>
<keyword evidence="15 18" id="KW-0456">Lyase</keyword>
<feature type="transmembrane region" description="Helical" evidence="20">
    <location>
        <begin position="76"/>
        <end position="95"/>
    </location>
</feature>
<dbReference type="FunFam" id="3.30.70.1230:FF:000003">
    <property type="entry name" value="Adenylate cyclase"/>
    <property type="match status" value="1"/>
</dbReference>
<evidence type="ECO:0000256" key="10">
    <source>
        <dbReference type="ARBA" id="ARBA00022842"/>
    </source>
</evidence>
<feature type="binding site" evidence="16">
    <location>
        <begin position="1220"/>
        <end position="1222"/>
    </location>
    <ligand>
        <name>ATP</name>
        <dbReference type="ChEBI" id="CHEBI:30616"/>
    </ligand>
</feature>
<reference evidence="22" key="2">
    <citation type="journal article" date="2007" name="Science">
        <title>Genome sequence of Aedes aegypti, a major arbovirus vector.</title>
        <authorList>
            <person name="Nene V."/>
            <person name="Wortman J.R."/>
            <person name="Lawson D."/>
            <person name="Haas B."/>
            <person name="Kodira C."/>
            <person name="Tu Z.J."/>
            <person name="Loftus B."/>
            <person name="Xi Z."/>
            <person name="Megy K."/>
            <person name="Grabherr M."/>
            <person name="Ren Q."/>
            <person name="Zdobnov E.M."/>
            <person name="Lobo N.F."/>
            <person name="Campbell K.S."/>
            <person name="Brown S.E."/>
            <person name="Bonaldo M.F."/>
            <person name="Zhu J."/>
            <person name="Sinkins S.P."/>
            <person name="Hogenkamp D.G."/>
            <person name="Amedeo P."/>
            <person name="Arensburger P."/>
            <person name="Atkinson P.W."/>
            <person name="Bidwell S."/>
            <person name="Biedler J."/>
            <person name="Birney E."/>
            <person name="Bruggner R.V."/>
            <person name="Costas J."/>
            <person name="Coy M.R."/>
            <person name="Crabtree J."/>
            <person name="Crawford M."/>
            <person name="Debruyn B."/>
            <person name="Decaprio D."/>
            <person name="Eiglmeier K."/>
            <person name="Eisenstadt E."/>
            <person name="El-Dorry H."/>
            <person name="Gelbart W.M."/>
            <person name="Gomes S.L."/>
            <person name="Hammond M."/>
            <person name="Hannick L.I."/>
            <person name="Hogan J.R."/>
            <person name="Holmes M.H."/>
            <person name="Jaffe D."/>
            <person name="Johnston J.S."/>
            <person name="Kennedy R.C."/>
            <person name="Koo H."/>
            <person name="Kravitz S."/>
            <person name="Kriventseva E.V."/>
            <person name="Kulp D."/>
            <person name="Labutti K."/>
            <person name="Lee E."/>
            <person name="Li S."/>
            <person name="Lovin D.D."/>
            <person name="Mao C."/>
            <person name="Mauceli E."/>
            <person name="Menck C.F."/>
            <person name="Miller J.R."/>
            <person name="Montgomery P."/>
            <person name="Mori A."/>
            <person name="Nascimento A.L."/>
            <person name="Naveira H.F."/>
            <person name="Nusbaum C."/>
            <person name="O'leary S."/>
            <person name="Orvis J."/>
            <person name="Pertea M."/>
            <person name="Quesneville H."/>
            <person name="Reidenbach K.R."/>
            <person name="Rogers Y.H."/>
            <person name="Roth C.W."/>
            <person name="Schneider J.R."/>
            <person name="Schatz M."/>
            <person name="Shumway M."/>
            <person name="Stanke M."/>
            <person name="Stinson E.O."/>
            <person name="Tubio J.M."/>
            <person name="Vanzee J.P."/>
            <person name="Verjovski-Almeida S."/>
            <person name="Werner D."/>
            <person name="White O."/>
            <person name="Wyder S."/>
            <person name="Zeng Q."/>
            <person name="Zhao Q."/>
            <person name="Zhao Y."/>
            <person name="Hill C.A."/>
            <person name="Raikhel A.S."/>
            <person name="Soares M.B."/>
            <person name="Knudson D.L."/>
            <person name="Lee N.H."/>
            <person name="Galagan J."/>
            <person name="Salzberg S.L."/>
            <person name="Paulsen I.T."/>
            <person name="Dimopoulos G."/>
            <person name="Collins F.H."/>
            <person name="Birren B."/>
            <person name="Fraser-Liggett C.M."/>
            <person name="Severson D.W."/>
        </authorList>
    </citation>
    <scope>NUCLEOTIDE SEQUENCE [LARGE SCALE GENOMIC DNA]</scope>
    <source>
        <strain evidence="22">Liverpool</strain>
    </source>
</reference>
<dbReference type="GO" id="GO:0004016">
    <property type="term" value="F:adenylate cyclase activity"/>
    <property type="evidence" value="ECO:0007669"/>
    <property type="project" value="UniProtKB-EC"/>
</dbReference>
<dbReference type="eggNOG" id="KOG3619">
    <property type="taxonomic scope" value="Eukaryota"/>
</dbReference>
<feature type="binding site" evidence="17">
    <location>
        <position position="329"/>
    </location>
    <ligand>
        <name>Mg(2+)</name>
        <dbReference type="ChEBI" id="CHEBI:18420"/>
        <label>1</label>
        <note>catalytic</note>
    </ligand>
</feature>
<organism evidence="22 23">
    <name type="scientific">Aedes aegypti</name>
    <name type="common">Yellowfever mosquito</name>
    <name type="synonym">Culex aegypti</name>
    <dbReference type="NCBI Taxonomy" id="7159"/>
    <lineage>
        <taxon>Eukaryota</taxon>
        <taxon>Metazoa</taxon>
        <taxon>Ecdysozoa</taxon>
        <taxon>Arthropoda</taxon>
        <taxon>Hexapoda</taxon>
        <taxon>Insecta</taxon>
        <taxon>Pterygota</taxon>
        <taxon>Neoptera</taxon>
        <taxon>Endopterygota</taxon>
        <taxon>Diptera</taxon>
        <taxon>Nematocera</taxon>
        <taxon>Culicoidea</taxon>
        <taxon>Culicidae</taxon>
        <taxon>Culicinae</taxon>
        <taxon>Aedini</taxon>
        <taxon>Aedes</taxon>
        <taxon>Stegomyia</taxon>
    </lineage>
</organism>
<accession>Q16XH3</accession>
<feature type="domain" description="Guanylate cyclase" evidence="21">
    <location>
        <begin position="280"/>
        <end position="407"/>
    </location>
</feature>
<keyword evidence="14" id="KW-0325">Glycoprotein</keyword>
<dbReference type="GO" id="GO:0005524">
    <property type="term" value="F:ATP binding"/>
    <property type="evidence" value="ECO:0007669"/>
    <property type="project" value="UniProtKB-KW"/>
</dbReference>
<feature type="binding site" evidence="17">
    <location>
        <position position="285"/>
    </location>
    <ligand>
        <name>Mg(2+)</name>
        <dbReference type="ChEBI" id="CHEBI:18420"/>
        <label>2</label>
        <note>catalytic</note>
    </ligand>
</feature>
<evidence type="ECO:0000256" key="19">
    <source>
        <dbReference type="SAM" id="MobiDB-lite"/>
    </source>
</evidence>
<feature type="transmembrane region" description="Helical" evidence="20">
    <location>
        <begin position="175"/>
        <end position="197"/>
    </location>
</feature>
<evidence type="ECO:0000256" key="16">
    <source>
        <dbReference type="PIRSR" id="PIRSR039050-50"/>
    </source>
</evidence>
<dbReference type="EC" id="4.6.1.1" evidence="4"/>
<dbReference type="SUPFAM" id="SSF55073">
    <property type="entry name" value="Nucleotide cyclase"/>
    <property type="match status" value="2"/>
</dbReference>
<sequence>MMPDKLDLDINEDEDDAAIEMEDIIAENSHLDDLYTRYRQRLRKSLFISGLGISILACLISIIMCKLQEEIVADLTMLTGASVVLCVISVALHFPMVMNSPLAALSFAMLTTGTIGAVAIAVGAELAPLPLFALILGVHTMLPISWPVSVVLAVILCLVHIGGRLWSGVQDLPAYFFPQLVAEMIFLASASISGLYYRIMSDAAHIDAVDGTRIGIEQRVRLECEREQQEQLLLSVIPAYIAAEVKRSIMLKMADACQTAGGQSQTRFHEMHVQRHNNVSILYADIVNFTPLSEQLTASDLVKTLNELFGRFDQIAQENQCLRIKILGDCYYCVSGLPVSRPQHAANCVNMGLQMIEAIRFVREATGFNVDMRIGIHTGNVLCGVLGLRKWQFDVWSDDVTLANHMESGGVAGRVHITKATLDYLGDRFEVEPGGGAGRESYLADHKIETYLIVPPKKQSINDPPKRSPSSNAHTPSPTATIQITEPDLLDSTSLGEPPKTPKTPRTPKTPEDLRRSHASIASSVIPEEQERLLPRQSSVPLSPLPPPPSPLPLIKQTSITITTETINEETTENGDDGEQDQCKKACLTLPVEPITTNGHLPERVGSRKLSVQAVQSMELSIQSITCSTLNEKFSPPQRCTCPSTRNYASNEILSFSFIISFFFLSLFPITPTGLMAFAERRKSSSSIFGDMRKMSINNIDCLRSPMVATPGPLMRNRPSSKMTKYVECWGADKPFANITDSKMAKNIGLASIAMIESNLLPEDGHCGECKCWGPPKELQPVTMWYRNDSREAMYRTQPDSSFRYDLICTFILFLSIGLIQIVVFKSNVVVIGSLSATTVALGLFLYLSNRQMSDLSSPASNGPGQVIAANRSLRIAIFVISTALIAACAIFSVVSIGGVLKLRVRQLQSKPMVKVSANVLLVNNGTESVTYDVQFAPLAPVYLYMCAISLAAVSAFLQSGFIIKLLLMLLFIGVQCSLLWQSSLFETYQILNNSWPLAFQGGLFLLLIASVLHTLDRQGEYVSRTDFLWKAKLKVEQEEVETMRGINKILLENILPAHVAQHFLKKERAVQELYHESYSSVAVMFASIPNYKEFYDETDVNKQGLECLRLLNEIICDFDKLLLKPKFSGIEKIKTIGSTYMVASGLRPGKEEGATKNNELDEKRTEEHNVVVLVDFAIALMTALDQINRESFQRFRLRIGLNHGPVIAGVIGAQKPQYDIWSNTVNVASRMDSCGVMGRIQVSENTAKVLMAAGYSCECRGPIPVKGKGILTTYYVKTPFDEKI</sequence>
<evidence type="ECO:0000259" key="21">
    <source>
        <dbReference type="PROSITE" id="PS50125"/>
    </source>
</evidence>
<dbReference type="PhylomeDB" id="Q16XH3"/>
<feature type="compositionally biased region" description="Pro residues" evidence="19">
    <location>
        <begin position="543"/>
        <end position="552"/>
    </location>
</feature>
<comment type="similarity">
    <text evidence="18">Belongs to the adenylyl cyclase class-4/guanylyl cyclase family.</text>
</comment>
<evidence type="ECO:0000313" key="22">
    <source>
        <dbReference type="EMBL" id="EAT39337.1"/>
    </source>
</evidence>
<dbReference type="SMART" id="SM00044">
    <property type="entry name" value="CYCc"/>
    <property type="match status" value="2"/>
</dbReference>
<evidence type="ECO:0000256" key="3">
    <source>
        <dbReference type="ARBA" id="ARBA00004141"/>
    </source>
</evidence>
<feature type="domain" description="Guanylate cyclase" evidence="21">
    <location>
        <begin position="1083"/>
        <end position="1233"/>
    </location>
</feature>
<dbReference type="PIRSF" id="PIRSF039050">
    <property type="entry name" value="Ade_cyc"/>
    <property type="match status" value="1"/>
</dbReference>
<dbReference type="VEuPathDB" id="VectorBase:AAEL027868"/>
<dbReference type="PANTHER" id="PTHR45627">
    <property type="entry name" value="ADENYLATE CYCLASE TYPE 1"/>
    <property type="match status" value="1"/>
</dbReference>
<feature type="binding site" evidence="17">
    <location>
        <position position="285"/>
    </location>
    <ligand>
        <name>Mg(2+)</name>
        <dbReference type="ChEBI" id="CHEBI:18420"/>
        <label>1</label>
        <note>catalytic</note>
    </ligand>
</feature>